<dbReference type="AlphaFoldDB" id="A0A941DKW8"/>
<protein>
    <submittedName>
        <fullName evidence="1">Uncharacterized protein</fullName>
    </submittedName>
</protein>
<dbReference type="Proteomes" id="UP000680067">
    <property type="component" value="Unassembled WGS sequence"/>
</dbReference>
<evidence type="ECO:0000313" key="2">
    <source>
        <dbReference type="Proteomes" id="UP000680067"/>
    </source>
</evidence>
<keyword evidence="2" id="KW-1185">Reference proteome</keyword>
<name>A0A941DKW8_9BURK</name>
<comment type="caution">
    <text evidence="1">The sequence shown here is derived from an EMBL/GenBank/DDBJ whole genome shotgun (WGS) entry which is preliminary data.</text>
</comment>
<reference evidence="1" key="1">
    <citation type="submission" date="2021-04" db="EMBL/GenBank/DDBJ databases">
        <title>novel species isolated from subtropical streams in China.</title>
        <authorList>
            <person name="Lu H."/>
        </authorList>
    </citation>
    <scope>NUCLEOTIDE SEQUENCE</scope>
    <source>
        <strain evidence="1">LFS511W</strain>
    </source>
</reference>
<dbReference type="Gene3D" id="2.130.10.120">
    <property type="entry name" value="Prolyl oligopeptidase, N-terminal domain"/>
    <property type="match status" value="1"/>
</dbReference>
<dbReference type="RefSeq" id="WP_212688247.1">
    <property type="nucleotide sequence ID" value="NZ_JAGSPN010000009.1"/>
</dbReference>
<dbReference type="Gene3D" id="3.40.50.1820">
    <property type="entry name" value="alpha/beta hydrolase"/>
    <property type="match status" value="1"/>
</dbReference>
<dbReference type="EMBL" id="JAGSPN010000009">
    <property type="protein sequence ID" value="MBR7782942.1"/>
    <property type="molecule type" value="Genomic_DNA"/>
</dbReference>
<evidence type="ECO:0000313" key="1">
    <source>
        <dbReference type="EMBL" id="MBR7782942.1"/>
    </source>
</evidence>
<proteinExistence type="predicted"/>
<dbReference type="InterPro" id="IPR029058">
    <property type="entry name" value="AB_hydrolase_fold"/>
</dbReference>
<dbReference type="SUPFAM" id="SSF50993">
    <property type="entry name" value="Peptidase/esterase 'gauge' domain"/>
    <property type="match status" value="1"/>
</dbReference>
<gene>
    <name evidence="1" type="ORF">KDM89_12370</name>
</gene>
<sequence length="595" mass="66016">MRIRETNLPDVARYWREQQAYGLATLGQLPTEEVSDAIRSKKAEPVFQSVVTMSTDAVYFSERGSDSRVRIVRREFESGKESVVWVASDQRWPLKMHLSPDKKRMAILLSGTSSDILLTPVSDEEAEPVLLKDADSGSAMLWMDGGSSFVYQPRRDPRITQELHYIQLGKNSLPAKVIKRWEYHQDLTVTVVAQRDTKGVLTWVETDAEGRLVNIQSANAATFEKNAPVWNKQKTVAGKMKRLLADQSTFLVMDNGQRQIWELSGTPRKIWQDDQGKAPLICAVGGKSAWVNDQNGNLIRINSEGKQMQGVALPESYKADVILPVQDRIAVFMRTSKGGEGWAILQDGRQPEWLQLPSVSDLPFVGEWRGRQVWPKHKTAGLRIVTVAGQELDGKQPVLVTTQLVADAEMPLAWRGWLKRGGVIAQLDIRKVSSGAVASVIDEAVNWLMREGLGTSGVAFYAVSDQKQVMEYLLRAPEKISAAFVSGLPDLQLSGDTRPKVDRGAESANGDLYSLLRRDKTYPGLWLNSSGTDDAVEHLKLVGAMQLLTRGDRPQFLTQGVMKDPSSEEAQTKILAFLLWQTGGLNLKSAPPAGK</sequence>
<organism evidence="1 2">
    <name type="scientific">Undibacterium luofuense</name>
    <dbReference type="NCBI Taxonomy" id="2828733"/>
    <lineage>
        <taxon>Bacteria</taxon>
        <taxon>Pseudomonadati</taxon>
        <taxon>Pseudomonadota</taxon>
        <taxon>Betaproteobacteria</taxon>
        <taxon>Burkholderiales</taxon>
        <taxon>Oxalobacteraceae</taxon>
        <taxon>Undibacterium</taxon>
    </lineage>
</organism>
<accession>A0A941DKW8</accession>